<comment type="caution">
    <text evidence="3">The sequence shown here is derived from an EMBL/GenBank/DDBJ whole genome shotgun (WGS) entry which is preliminary data.</text>
</comment>
<proteinExistence type="predicted"/>
<dbReference type="AlphaFoldDB" id="A0A3M0SQ55"/>
<gene>
    <name evidence="3" type="ORF">D9O40_10685</name>
</gene>
<keyword evidence="1" id="KW-0812">Transmembrane</keyword>
<protein>
    <submittedName>
        <fullName evidence="3">DUF4179 domain-containing protein</fullName>
    </submittedName>
</protein>
<dbReference type="InterPro" id="IPR025436">
    <property type="entry name" value="DUF4179"/>
</dbReference>
<feature type="domain" description="DUF4179" evidence="2">
    <location>
        <begin position="39"/>
        <end position="132"/>
    </location>
</feature>
<evidence type="ECO:0000256" key="1">
    <source>
        <dbReference type="SAM" id="Phobius"/>
    </source>
</evidence>
<name>A0A3M0SQ55_9CLOT</name>
<evidence type="ECO:0000313" key="4">
    <source>
        <dbReference type="Proteomes" id="UP000277999"/>
    </source>
</evidence>
<keyword evidence="1" id="KW-1133">Transmembrane helix</keyword>
<evidence type="ECO:0000313" key="3">
    <source>
        <dbReference type="EMBL" id="RMD00172.1"/>
    </source>
</evidence>
<dbReference type="Proteomes" id="UP000277999">
    <property type="component" value="Unassembled WGS sequence"/>
</dbReference>
<feature type="transmembrane region" description="Helical" evidence="1">
    <location>
        <begin position="42"/>
        <end position="67"/>
    </location>
</feature>
<dbReference type="Pfam" id="PF13786">
    <property type="entry name" value="DUF4179"/>
    <property type="match status" value="1"/>
</dbReference>
<keyword evidence="1" id="KW-0472">Membrane</keyword>
<organism evidence="3 4">
    <name type="scientific">Clostridium autoethanogenum</name>
    <dbReference type="NCBI Taxonomy" id="84023"/>
    <lineage>
        <taxon>Bacteria</taxon>
        <taxon>Bacillati</taxon>
        <taxon>Bacillota</taxon>
        <taxon>Clostridia</taxon>
        <taxon>Eubacteriales</taxon>
        <taxon>Clostridiaceae</taxon>
        <taxon>Clostridium</taxon>
    </lineage>
</organism>
<dbReference type="EMBL" id="RFAQ01000031">
    <property type="protein sequence ID" value="RMD00172.1"/>
    <property type="molecule type" value="Genomic_DNA"/>
</dbReference>
<evidence type="ECO:0000259" key="2">
    <source>
        <dbReference type="Pfam" id="PF13786"/>
    </source>
</evidence>
<reference evidence="3 4" key="1">
    <citation type="submission" date="2018-10" db="EMBL/GenBank/DDBJ databases">
        <title>Genome-centric metagenomics revealed C2 chemical producing, CO utilizing Clostridium with novel acetogenic gene cluster.</title>
        <authorList>
            <person name="Kang H."/>
            <person name="Park B."/>
            <person name="Choi I.G."/>
            <person name="Chang I.S."/>
        </authorList>
    </citation>
    <scope>NUCLEOTIDE SEQUENCE [LARGE SCALE GENOMIC DNA]</scope>
    <source>
        <strain evidence="3 4">H21-9</strain>
    </source>
</reference>
<sequence length="405" mass="45647">MTNNYKNGFERIKVSDRLDEVVEKAVKSAIKGKKRNKIKSNLIKYSACAASIFIAFVISTNCIPVFAKYVENVPFLSTIAHAVQINYSKNLGNAINEGFSDDIHQSKMANDIKINITNVVSDNKNLYILYSLDGKKDKKGLQNILLNDLQITDSKGNVLINTNKGKDISQILTNRVIGKKGNFLIPMNSYGYFCVISSLGNNLESYSKQKETTGIIQLSADSEKNIPDKIKLTFLGFTEVYNTSYSKESYNNFVSKFKREPISLDVNCSFDININKKLSSIKPESYNDIKFTANNTDFKIKYLNIYPTYIEAKIQLGKNKVNNSQCIAVINKIGSDNSSLPYLIDEKGNKYMPHMSHAFVDSDNCQTITFESSYFNGSKELYLIINQLSYANHILNITPVKVKIK</sequence>
<dbReference type="RefSeq" id="WP_122059309.1">
    <property type="nucleotide sequence ID" value="NZ_RFAQ01000031.1"/>
</dbReference>
<accession>A0A3M0SQ55</accession>